<reference evidence="2 3" key="1">
    <citation type="submission" date="2024-01" db="EMBL/GenBank/DDBJ databases">
        <title>The genomes of 5 underutilized Papilionoideae crops provide insights into root nodulation and disease resistanc.</title>
        <authorList>
            <person name="Yuan L."/>
        </authorList>
    </citation>
    <scope>NUCLEOTIDE SEQUENCE [LARGE SCALE GENOMIC DNA]</scope>
    <source>
        <strain evidence="2">ZHUSHIDOU_FW_LH</strain>
        <tissue evidence="2">Leaf</tissue>
    </source>
</reference>
<evidence type="ECO:0008006" key="4">
    <source>
        <dbReference type="Google" id="ProtNLM"/>
    </source>
</evidence>
<feature type="chain" id="PRO_5042922042" description="Transmembrane protein" evidence="1">
    <location>
        <begin position="36"/>
        <end position="80"/>
    </location>
</feature>
<dbReference type="Proteomes" id="UP001372338">
    <property type="component" value="Unassembled WGS sequence"/>
</dbReference>
<dbReference type="AlphaFoldDB" id="A0AAN9E6Z2"/>
<feature type="signal peptide" evidence="1">
    <location>
        <begin position="1"/>
        <end position="35"/>
    </location>
</feature>
<protein>
    <recommendedName>
        <fullName evidence="4">Transmembrane protein</fullName>
    </recommendedName>
</protein>
<sequence>MISGSMHPADKMMKKEALVSTLLWLLLFGFIVVSANNDNAKTHLPTSKRMVYYPQGCRCCWFIWKPMIRCGKVCCEDGCC</sequence>
<gene>
    <name evidence="2" type="ORF">RIF29_40895</name>
</gene>
<comment type="caution">
    <text evidence="2">The sequence shown here is derived from an EMBL/GenBank/DDBJ whole genome shotgun (WGS) entry which is preliminary data.</text>
</comment>
<evidence type="ECO:0000313" key="2">
    <source>
        <dbReference type="EMBL" id="KAK7246038.1"/>
    </source>
</evidence>
<name>A0AAN9E6Z2_CROPI</name>
<keyword evidence="3" id="KW-1185">Reference proteome</keyword>
<organism evidence="2 3">
    <name type="scientific">Crotalaria pallida</name>
    <name type="common">Smooth rattlebox</name>
    <name type="synonym">Crotalaria striata</name>
    <dbReference type="NCBI Taxonomy" id="3830"/>
    <lineage>
        <taxon>Eukaryota</taxon>
        <taxon>Viridiplantae</taxon>
        <taxon>Streptophyta</taxon>
        <taxon>Embryophyta</taxon>
        <taxon>Tracheophyta</taxon>
        <taxon>Spermatophyta</taxon>
        <taxon>Magnoliopsida</taxon>
        <taxon>eudicotyledons</taxon>
        <taxon>Gunneridae</taxon>
        <taxon>Pentapetalae</taxon>
        <taxon>rosids</taxon>
        <taxon>fabids</taxon>
        <taxon>Fabales</taxon>
        <taxon>Fabaceae</taxon>
        <taxon>Papilionoideae</taxon>
        <taxon>50 kb inversion clade</taxon>
        <taxon>genistoids sensu lato</taxon>
        <taxon>core genistoids</taxon>
        <taxon>Crotalarieae</taxon>
        <taxon>Crotalaria</taxon>
    </lineage>
</organism>
<evidence type="ECO:0000256" key="1">
    <source>
        <dbReference type="SAM" id="SignalP"/>
    </source>
</evidence>
<keyword evidence="1" id="KW-0732">Signal</keyword>
<evidence type="ECO:0000313" key="3">
    <source>
        <dbReference type="Proteomes" id="UP001372338"/>
    </source>
</evidence>
<accession>A0AAN9E6Z2</accession>
<proteinExistence type="predicted"/>
<dbReference type="EMBL" id="JAYWIO010000008">
    <property type="protein sequence ID" value="KAK7246038.1"/>
    <property type="molecule type" value="Genomic_DNA"/>
</dbReference>